<dbReference type="Gene3D" id="3.30.40.10">
    <property type="entry name" value="Zinc/RING finger domain, C3HC4 (zinc finger)"/>
    <property type="match status" value="1"/>
</dbReference>
<proteinExistence type="predicted"/>
<dbReference type="GO" id="GO:0006513">
    <property type="term" value="P:protein monoubiquitination"/>
    <property type="evidence" value="ECO:0007669"/>
    <property type="project" value="TreeGrafter"/>
</dbReference>
<evidence type="ECO:0000256" key="15">
    <source>
        <dbReference type="PROSITE-ProRule" id="PRU00175"/>
    </source>
</evidence>
<sequence length="521" mass="59388">MEDIKSEPSSDNTGKKELEEDNSSSGRNELSSPDLNCPICLGQPNNKAFTNSCMHQFCFSCLLEWSKVKAECPLCKQRFSSIYHSVRTVHDFEQYFLPPPEMPRQFGCRSHLFQGMTFALSYYQHLESAELDISEVLIPPPTLTIPSSFTIPSFPRPIPCLRRRSHGNIDFRRHIYHSNLWVRRMQDVTGRYRESSPEFYRRNPAQVNRLIPWLNRELSVLICENQRQDLMDLIIQLIHNEPIRSSNFRTAITPFLRLTTPHFIHEFYSYATSPYDILGYDRHCIYASHSSLSLAGESILTSSEESGDSDIQFVSETVNPTPPVEVVEVVDNAVAEEVLITESESDDCIVLDTTRPSPQEIPELIILEDSSEDSKSKINNSDVKIKKEFSSQDDGFDNPQPGPSSACRMNANPQKRQLSRHSHSSTDSGTSVESIESEKNKRKSKKKVTHKCSRIIKSSSSENSSNESDDKNYPKKRKGKSERRKKVSKRKVNKRRSKPVKRKRKISYTSDSSDSSSSSSA</sequence>
<feature type="non-terminal residue" evidence="18">
    <location>
        <position position="521"/>
    </location>
</feature>
<dbReference type="PROSITE" id="PS00518">
    <property type="entry name" value="ZF_RING_1"/>
    <property type="match status" value="1"/>
</dbReference>
<evidence type="ECO:0000313" key="18">
    <source>
        <dbReference type="EMBL" id="JAS21420.1"/>
    </source>
</evidence>
<evidence type="ECO:0000256" key="6">
    <source>
        <dbReference type="ARBA" id="ARBA00022786"/>
    </source>
</evidence>
<keyword evidence="4" id="KW-0479">Metal-binding</keyword>
<dbReference type="InterPro" id="IPR013083">
    <property type="entry name" value="Znf_RING/FYVE/PHD"/>
</dbReference>
<dbReference type="InterPro" id="IPR058746">
    <property type="entry name" value="Znf_RING-type_Topors"/>
</dbReference>
<dbReference type="PANTHER" id="PTHR46077">
    <property type="entry name" value="E3 UBIQUITIN-PROTEIN LIGASE TOPORS"/>
    <property type="match status" value="1"/>
</dbReference>
<dbReference type="SUPFAM" id="SSF57850">
    <property type="entry name" value="RING/U-box"/>
    <property type="match status" value="1"/>
</dbReference>
<feature type="compositionally biased region" description="Low complexity" evidence="16">
    <location>
        <begin position="510"/>
        <end position="521"/>
    </location>
</feature>
<dbReference type="GO" id="GO:0000209">
    <property type="term" value="P:protein polyubiquitination"/>
    <property type="evidence" value="ECO:0007669"/>
    <property type="project" value="TreeGrafter"/>
</dbReference>
<keyword evidence="9" id="KW-0804">Transcription</keyword>
<evidence type="ECO:0000256" key="8">
    <source>
        <dbReference type="ARBA" id="ARBA00023015"/>
    </source>
</evidence>
<dbReference type="EC" id="2.3.2.27" evidence="2"/>
<dbReference type="Pfam" id="PF00097">
    <property type="entry name" value="zf-C3HC4"/>
    <property type="match status" value="1"/>
</dbReference>
<dbReference type="InterPro" id="IPR058745">
    <property type="entry name" value="PWI_Topors"/>
</dbReference>
<keyword evidence="3" id="KW-0808">Transferase</keyword>
<name>A0A1B6D6X5_9HEMI</name>
<feature type="region of interest" description="Disordered" evidence="16">
    <location>
        <begin position="387"/>
        <end position="521"/>
    </location>
</feature>
<dbReference type="FunFam" id="3.30.40.10:FF:000136">
    <property type="entry name" value="E3 ubiquitin-protein ligase Topors"/>
    <property type="match status" value="1"/>
</dbReference>
<feature type="compositionally biased region" description="Basic and acidic residues" evidence="16">
    <location>
        <begin position="1"/>
        <end position="18"/>
    </location>
</feature>
<protein>
    <recommendedName>
        <fullName evidence="10">E3 ubiquitin-protein ligase Topors</fullName>
        <ecNumber evidence="2">2.3.2.27</ecNumber>
    </recommendedName>
    <alternativeName>
        <fullName evidence="11">RING-type E3 ubiquitin transferase Topors</fullName>
    </alternativeName>
    <alternativeName>
        <fullName evidence="13">SUMO1-protein E3 ligase Topors</fullName>
    </alternativeName>
    <alternativeName>
        <fullName evidence="12">Topoisomerase I-binding RING finger protein</fullName>
    </alternativeName>
    <alternativeName>
        <fullName evidence="14">Topoisomerase I-binding arginine/serine-rich protein</fullName>
    </alternativeName>
</protein>
<gene>
    <name evidence="18" type="ORF">g.33564</name>
</gene>
<evidence type="ECO:0000256" key="11">
    <source>
        <dbReference type="ARBA" id="ARBA00076856"/>
    </source>
</evidence>
<keyword evidence="8" id="KW-0805">Transcription regulation</keyword>
<dbReference type="AlphaFoldDB" id="A0A1B6D6X5"/>
<feature type="region of interest" description="Disordered" evidence="16">
    <location>
        <begin position="1"/>
        <end position="31"/>
    </location>
</feature>
<dbReference type="PANTHER" id="PTHR46077:SF1">
    <property type="entry name" value="TOP1 BINDING ARGININE_SERINE RICH PROTEIN, E3 UBIQUITIN LIGASE"/>
    <property type="match status" value="1"/>
</dbReference>
<reference evidence="18" key="1">
    <citation type="submission" date="2015-12" db="EMBL/GenBank/DDBJ databases">
        <title>De novo transcriptome assembly of four potential Pierce s Disease insect vectors from Arizona vineyards.</title>
        <authorList>
            <person name="Tassone E.E."/>
        </authorList>
    </citation>
    <scope>NUCLEOTIDE SEQUENCE</scope>
</reference>
<dbReference type="SMART" id="SM00184">
    <property type="entry name" value="RING"/>
    <property type="match status" value="1"/>
</dbReference>
<evidence type="ECO:0000256" key="10">
    <source>
        <dbReference type="ARBA" id="ARBA00071236"/>
    </source>
</evidence>
<organism evidence="18">
    <name type="scientific">Clastoptera arizonana</name>
    <name type="common">Arizona spittle bug</name>
    <dbReference type="NCBI Taxonomy" id="38151"/>
    <lineage>
        <taxon>Eukaryota</taxon>
        <taxon>Metazoa</taxon>
        <taxon>Ecdysozoa</taxon>
        <taxon>Arthropoda</taxon>
        <taxon>Hexapoda</taxon>
        <taxon>Insecta</taxon>
        <taxon>Pterygota</taxon>
        <taxon>Neoptera</taxon>
        <taxon>Paraneoptera</taxon>
        <taxon>Hemiptera</taxon>
        <taxon>Auchenorrhyncha</taxon>
        <taxon>Cercopoidea</taxon>
        <taxon>Clastopteridae</taxon>
        <taxon>Clastoptera</taxon>
    </lineage>
</organism>
<evidence type="ECO:0000256" key="12">
    <source>
        <dbReference type="ARBA" id="ARBA00076940"/>
    </source>
</evidence>
<keyword evidence="5 15" id="KW-0863">Zinc-finger</keyword>
<keyword evidence="7" id="KW-0862">Zinc</keyword>
<dbReference type="InterPro" id="IPR001841">
    <property type="entry name" value="Znf_RING"/>
</dbReference>
<keyword evidence="6" id="KW-0833">Ubl conjugation pathway</keyword>
<evidence type="ECO:0000259" key="17">
    <source>
        <dbReference type="PROSITE" id="PS50089"/>
    </source>
</evidence>
<evidence type="ECO:0000256" key="1">
    <source>
        <dbReference type="ARBA" id="ARBA00000900"/>
    </source>
</evidence>
<evidence type="ECO:0000256" key="5">
    <source>
        <dbReference type="ARBA" id="ARBA00022771"/>
    </source>
</evidence>
<dbReference type="EMBL" id="GEDC01015878">
    <property type="protein sequence ID" value="JAS21420.1"/>
    <property type="molecule type" value="Transcribed_RNA"/>
</dbReference>
<evidence type="ECO:0000256" key="13">
    <source>
        <dbReference type="ARBA" id="ARBA00079040"/>
    </source>
</evidence>
<dbReference type="InterPro" id="IPR018957">
    <property type="entry name" value="Znf_C3HC4_RING-type"/>
</dbReference>
<dbReference type="InterPro" id="IPR017907">
    <property type="entry name" value="Znf_RING_CS"/>
</dbReference>
<evidence type="ECO:0000256" key="4">
    <source>
        <dbReference type="ARBA" id="ARBA00022723"/>
    </source>
</evidence>
<feature type="compositionally biased region" description="Basic residues" evidence="16">
    <location>
        <begin position="474"/>
        <end position="506"/>
    </location>
</feature>
<evidence type="ECO:0000256" key="9">
    <source>
        <dbReference type="ARBA" id="ARBA00023163"/>
    </source>
</evidence>
<dbReference type="CDD" id="cd16574">
    <property type="entry name" value="RING-HC_Topors"/>
    <property type="match status" value="1"/>
</dbReference>
<evidence type="ECO:0000256" key="16">
    <source>
        <dbReference type="SAM" id="MobiDB-lite"/>
    </source>
</evidence>
<dbReference type="PROSITE" id="PS50089">
    <property type="entry name" value="ZF_RING_2"/>
    <property type="match status" value="1"/>
</dbReference>
<feature type="domain" description="RING-type" evidence="17">
    <location>
        <begin position="37"/>
        <end position="76"/>
    </location>
</feature>
<evidence type="ECO:0000256" key="7">
    <source>
        <dbReference type="ARBA" id="ARBA00022833"/>
    </source>
</evidence>
<feature type="compositionally biased region" description="Basic residues" evidence="16">
    <location>
        <begin position="440"/>
        <end position="454"/>
    </location>
</feature>
<evidence type="ECO:0000256" key="3">
    <source>
        <dbReference type="ARBA" id="ARBA00022679"/>
    </source>
</evidence>
<dbReference type="GO" id="GO:0061630">
    <property type="term" value="F:ubiquitin protein ligase activity"/>
    <property type="evidence" value="ECO:0007669"/>
    <property type="project" value="UniProtKB-EC"/>
</dbReference>
<dbReference type="GO" id="GO:0008270">
    <property type="term" value="F:zinc ion binding"/>
    <property type="evidence" value="ECO:0007669"/>
    <property type="project" value="UniProtKB-KW"/>
</dbReference>
<evidence type="ECO:0000256" key="14">
    <source>
        <dbReference type="ARBA" id="ARBA00079184"/>
    </source>
</evidence>
<dbReference type="Pfam" id="PF26084">
    <property type="entry name" value="PWI_Topors"/>
    <property type="match status" value="1"/>
</dbReference>
<comment type="catalytic activity">
    <reaction evidence="1">
        <text>S-ubiquitinyl-[E2 ubiquitin-conjugating enzyme]-L-cysteine + [acceptor protein]-L-lysine = [E2 ubiquitin-conjugating enzyme]-L-cysteine + N(6)-ubiquitinyl-[acceptor protein]-L-lysine.</text>
        <dbReference type="EC" id="2.3.2.27"/>
    </reaction>
</comment>
<accession>A0A1B6D6X5</accession>
<evidence type="ECO:0000256" key="2">
    <source>
        <dbReference type="ARBA" id="ARBA00012483"/>
    </source>
</evidence>